<comment type="caution">
    <text evidence="1">The sequence shown here is derived from an EMBL/GenBank/DDBJ whole genome shotgun (WGS) entry which is preliminary data.</text>
</comment>
<reference evidence="2" key="1">
    <citation type="journal article" date="2023" name="Nat. Plants">
        <title>Single-cell RNA sequencing provides a high-resolution roadmap for understanding the multicellular compartmentation of specialized metabolism.</title>
        <authorList>
            <person name="Sun S."/>
            <person name="Shen X."/>
            <person name="Li Y."/>
            <person name="Li Y."/>
            <person name="Wang S."/>
            <person name="Li R."/>
            <person name="Zhang H."/>
            <person name="Shen G."/>
            <person name="Guo B."/>
            <person name="Wei J."/>
            <person name="Xu J."/>
            <person name="St-Pierre B."/>
            <person name="Chen S."/>
            <person name="Sun C."/>
        </authorList>
    </citation>
    <scope>NUCLEOTIDE SEQUENCE [LARGE SCALE GENOMIC DNA]</scope>
</reference>
<name>A0ACC0ABU0_CATRO</name>
<proteinExistence type="predicted"/>
<organism evidence="1 2">
    <name type="scientific">Catharanthus roseus</name>
    <name type="common">Madagascar periwinkle</name>
    <name type="synonym">Vinca rosea</name>
    <dbReference type="NCBI Taxonomy" id="4058"/>
    <lineage>
        <taxon>Eukaryota</taxon>
        <taxon>Viridiplantae</taxon>
        <taxon>Streptophyta</taxon>
        <taxon>Embryophyta</taxon>
        <taxon>Tracheophyta</taxon>
        <taxon>Spermatophyta</taxon>
        <taxon>Magnoliopsida</taxon>
        <taxon>eudicotyledons</taxon>
        <taxon>Gunneridae</taxon>
        <taxon>Pentapetalae</taxon>
        <taxon>asterids</taxon>
        <taxon>lamiids</taxon>
        <taxon>Gentianales</taxon>
        <taxon>Apocynaceae</taxon>
        <taxon>Rauvolfioideae</taxon>
        <taxon>Vinceae</taxon>
        <taxon>Catharanthinae</taxon>
        <taxon>Catharanthus</taxon>
    </lineage>
</organism>
<sequence length="549" mass="63034">MLYNVRDFFHIFLFRLAIPVLEELAYLELEYWRLEKEQSRHECTSFMVSGPMAKRGKWLTEGAANEEGLSLFSTGRSNWGRMKDLRAYSGKNNERTHQRDDQRKLLWRRLRSQRFPYKQNNGAGKSLFKEQEAVGLAMRLWYRGRPSLTLFETSVYLLLTLQWVGYLLYNRVVEKEDKEIGARPALAKAIVAPRGYLPLMNPEYSLGLILLSFVTSLRPETETYHIIKNRSYCPKKNDFNLRVTGSERGSSTTEDQLALPHPKLAHEHSKPPIFLSRNLRWATMLNKQRGMLLCHRLISAALLGRTSSLTLVLNLRLHRLLGGSNPSEFEFHLPPCKGYGTGRTKIKELFKLSNASRQKCPLKRTDSATFIRLCTKEGCSWSFFRRPAEVLLKRTSGAACAIPKVKVSIEREPDLRNKAFPRVHLADLSLGMIRGILNNSSVEWMASFSIEMLAGLMNTTPKTGDSTWKCAYSFSYTANQEDRNLNQEEVGESNTESPLECREVSSTFLYMLMKGCGRAMQEQDQRTSLLRSSYFYLSRYGVNIFHLGP</sequence>
<dbReference type="EMBL" id="CM044706">
    <property type="protein sequence ID" value="KAI5658254.1"/>
    <property type="molecule type" value="Genomic_DNA"/>
</dbReference>
<protein>
    <submittedName>
        <fullName evidence="1">Uncharacterized protein</fullName>
    </submittedName>
</protein>
<evidence type="ECO:0000313" key="1">
    <source>
        <dbReference type="EMBL" id="KAI5658254.1"/>
    </source>
</evidence>
<dbReference type="Proteomes" id="UP001060085">
    <property type="component" value="Linkage Group LG06"/>
</dbReference>
<evidence type="ECO:0000313" key="2">
    <source>
        <dbReference type="Proteomes" id="UP001060085"/>
    </source>
</evidence>
<keyword evidence="2" id="KW-1185">Reference proteome</keyword>
<accession>A0ACC0ABU0</accession>
<gene>
    <name evidence="1" type="ORF">M9H77_27047</name>
</gene>